<feature type="compositionally biased region" description="Basic and acidic residues" evidence="1">
    <location>
        <begin position="300"/>
        <end position="309"/>
    </location>
</feature>
<protein>
    <recommendedName>
        <fullName evidence="4">LysM domain-containing protein</fullName>
    </recommendedName>
</protein>
<dbReference type="HOGENOM" id="CLU_517413_0_0_1"/>
<dbReference type="OMA" id="WCEVREI"/>
<name>A4S5B9_OSTLU</name>
<feature type="compositionally biased region" description="Basic residues" evidence="1">
    <location>
        <begin position="434"/>
        <end position="448"/>
    </location>
</feature>
<reference evidence="2 3" key="1">
    <citation type="journal article" date="2007" name="Proc. Natl. Acad. Sci. U.S.A.">
        <title>The tiny eukaryote Ostreococcus provides genomic insights into the paradox of plankton speciation.</title>
        <authorList>
            <person name="Palenik B."/>
            <person name="Grimwood J."/>
            <person name="Aerts A."/>
            <person name="Rouze P."/>
            <person name="Salamov A."/>
            <person name="Putnam N."/>
            <person name="Dupont C."/>
            <person name="Jorgensen R."/>
            <person name="Derelle E."/>
            <person name="Rombauts S."/>
            <person name="Zhou K."/>
            <person name="Otillar R."/>
            <person name="Merchant S.S."/>
            <person name="Podell S."/>
            <person name="Gaasterland T."/>
            <person name="Napoli C."/>
            <person name="Gendler K."/>
            <person name="Manuell A."/>
            <person name="Tai V."/>
            <person name="Vallon O."/>
            <person name="Piganeau G."/>
            <person name="Jancek S."/>
            <person name="Heijde M."/>
            <person name="Jabbari K."/>
            <person name="Bowler C."/>
            <person name="Lohr M."/>
            <person name="Robbens S."/>
            <person name="Werner G."/>
            <person name="Dubchak I."/>
            <person name="Pazour G.J."/>
            <person name="Ren Q."/>
            <person name="Paulsen I."/>
            <person name="Delwiche C."/>
            <person name="Schmutz J."/>
            <person name="Rokhsar D."/>
            <person name="Van de Peer Y."/>
            <person name="Moreau H."/>
            <person name="Grigoriev I.V."/>
        </authorList>
    </citation>
    <scope>NUCLEOTIDE SEQUENCE [LARGE SCALE GENOMIC DNA]</scope>
    <source>
        <strain evidence="2 3">CCE9901</strain>
    </source>
</reference>
<feature type="non-terminal residue" evidence="2">
    <location>
        <position position="527"/>
    </location>
</feature>
<dbReference type="Gramene" id="ABO98873">
    <property type="protein sequence ID" value="ABO98873"/>
    <property type="gene ID" value="OSTLU_17508"/>
</dbReference>
<evidence type="ECO:0000313" key="2">
    <source>
        <dbReference type="EMBL" id="ABO98873.1"/>
    </source>
</evidence>
<evidence type="ECO:0000313" key="3">
    <source>
        <dbReference type="Proteomes" id="UP000001568"/>
    </source>
</evidence>
<dbReference type="KEGG" id="olu:OSTLU_17508"/>
<organism evidence="2 3">
    <name type="scientific">Ostreococcus lucimarinus (strain CCE9901)</name>
    <dbReference type="NCBI Taxonomy" id="436017"/>
    <lineage>
        <taxon>Eukaryota</taxon>
        <taxon>Viridiplantae</taxon>
        <taxon>Chlorophyta</taxon>
        <taxon>Mamiellophyceae</taxon>
        <taxon>Mamiellales</taxon>
        <taxon>Bathycoccaceae</taxon>
        <taxon>Ostreococcus</taxon>
    </lineage>
</organism>
<evidence type="ECO:0008006" key="4">
    <source>
        <dbReference type="Google" id="ProtNLM"/>
    </source>
</evidence>
<dbReference type="RefSeq" id="XP_001420580.1">
    <property type="nucleotide sequence ID" value="XM_001420543.1"/>
</dbReference>
<dbReference type="GeneID" id="5004816"/>
<dbReference type="InterPro" id="IPR018392">
    <property type="entry name" value="LysM"/>
</dbReference>
<feature type="region of interest" description="Disordered" evidence="1">
    <location>
        <begin position="162"/>
        <end position="189"/>
    </location>
</feature>
<evidence type="ECO:0000256" key="1">
    <source>
        <dbReference type="SAM" id="MobiDB-lite"/>
    </source>
</evidence>
<dbReference type="PROSITE" id="PS50890">
    <property type="entry name" value="PUA"/>
    <property type="match status" value="1"/>
</dbReference>
<accession>A4S5B9</accession>
<gene>
    <name evidence="2" type="ORF">OSTLU_17508</name>
</gene>
<feature type="region of interest" description="Disordered" evidence="1">
    <location>
        <begin position="300"/>
        <end position="339"/>
    </location>
</feature>
<dbReference type="Proteomes" id="UP000001568">
    <property type="component" value="Chromosome 12"/>
</dbReference>
<dbReference type="STRING" id="436017.A4S5B9"/>
<dbReference type="OrthoDB" id="73919at2759"/>
<keyword evidence="3" id="KW-1185">Reference proteome</keyword>
<dbReference type="CDD" id="cd00118">
    <property type="entry name" value="LysM"/>
    <property type="match status" value="1"/>
</dbReference>
<sequence>MRALDVAVVEGRGEVFADPGATVRIVPIVRATSENDDDGDRDDDAIATRICATATAQTARDDRDEPRTMFREEFSGAVTTENARALARVTGIEIFVTSASGRDAARGAATLDADALARLDDDDGEARAVVRGTWCEVREIVGEDDGVGATVGRVCARVTARGDGARTRGASEGGGRERRTAREGATTTTTTAAVRAEIEGGGGERAVVEAGEGGAAATATATPAPRRENVAAVAAGWLRGVVARGRRDDGARERERERKRREREAEIEEKRARKERDRIERERVEAAKLEREAQLEAFRAAERDRRANDETASGGGARDVDRGDASQPGSPRRSFHIPNVEEIKQRVSEGAHQLGEVAHQLGDRLRDTGDKIAHNVNEQAHHVKDALRDTNNRVGKALAKKRWVRDIAARLSPNSILVVAIAIALAGLPENRDKARRKAQSVKKRIKETRRESSETAKAKKKTASEEEEDLPEVIYNELADPDEDTPFIGRGPTPRGVYEVVEGDTLCSIAGCFNLDLMEIIDKNGD</sequence>
<feature type="region of interest" description="Disordered" evidence="1">
    <location>
        <begin position="432"/>
        <end position="471"/>
    </location>
</feature>
<proteinExistence type="predicted"/>
<dbReference type="EMBL" id="CP000592">
    <property type="protein sequence ID" value="ABO98873.1"/>
    <property type="molecule type" value="Genomic_DNA"/>
</dbReference>
<dbReference type="AlphaFoldDB" id="A4S5B9"/>
<feature type="region of interest" description="Disordered" evidence="1">
    <location>
        <begin position="245"/>
        <end position="278"/>
    </location>
</feature>
<feature type="compositionally biased region" description="Basic and acidic residues" evidence="1">
    <location>
        <begin position="449"/>
        <end position="458"/>
    </location>
</feature>